<dbReference type="PROSITE" id="PS00122">
    <property type="entry name" value="CARBOXYLESTERASE_B_1"/>
    <property type="match status" value="1"/>
</dbReference>
<dbReference type="AlphaFoldDB" id="A0AAN9ALI9"/>
<dbReference type="SUPFAM" id="SSF53474">
    <property type="entry name" value="alpha/beta-Hydrolases"/>
    <property type="match status" value="1"/>
</dbReference>
<keyword evidence="5" id="KW-0472">Membrane</keyword>
<protein>
    <recommendedName>
        <fullName evidence="3">Carboxylic ester hydrolase</fullName>
        <ecNumber evidence="3">3.1.1.-</ecNumber>
    </recommendedName>
</protein>
<keyword evidence="5" id="KW-0812">Transmembrane</keyword>
<keyword evidence="8" id="KW-1185">Reference proteome</keyword>
<feature type="transmembrane region" description="Helical" evidence="5">
    <location>
        <begin position="517"/>
        <end position="540"/>
    </location>
</feature>
<evidence type="ECO:0000256" key="1">
    <source>
        <dbReference type="ARBA" id="ARBA00005964"/>
    </source>
</evidence>
<gene>
    <name evidence="7" type="ORF">V1264_024384</name>
</gene>
<accession>A0AAN9ALI9</accession>
<dbReference type="Pfam" id="PF00135">
    <property type="entry name" value="COesterase"/>
    <property type="match status" value="1"/>
</dbReference>
<sequence length="563" mass="62229">MIWIHGGAYHSGYSQGYTGWKVATEQNIVVVVIQYRLGALGFLSSGDDFLPGNYGLWDQLLALKWVKDNIRGFGGDVSMITIVGESAGASSVSQHTVSRHSSGLFHRAVMMSGTVEAYWCFRRNPRATFDRMSKVAGCGENSTSQESRLDCLMKVPADDIHSAAVATEAGDFVTFVPVIDGNFFPNDLHNLLKDEDYLSSVGFYDYDVLMGVLNNEGVITFTTLITLSPTVLATGRVPYQDIDGVLLDGLMLQEQGENHDPNSKDAVNYRYFYPRDPAESSVPLRTFFDLYTDSSFAAPAVKYLRNHARRDGMSKAGAVSTPTPTPTTAAAQSPRQSKSYFYYFDWVPSLTRGSLFAGMPHGLDVDYLFGLTNASLARYGPMTPHGIISQQEHDLSRMYGDMIGAFVRTGNPNNGISPSFNLGNQWLPYDVSKETFLRFSPTPSIDHHLRPSTTSLWVDLVPRLHSRWLQQTANGIPGPTATEIPGPTATEKTPTAERSQSEKLTDFNVTASEANAMLISLIIVSAVLLLLNLFLLVIFIRVCRRKTASKYEMKNMDRSHNNN</sequence>
<comment type="caution">
    <text evidence="7">The sequence shown here is derived from an EMBL/GenBank/DDBJ whole genome shotgun (WGS) entry which is preliminary data.</text>
</comment>
<dbReference type="InterPro" id="IPR029058">
    <property type="entry name" value="AB_hydrolase_fold"/>
</dbReference>
<dbReference type="EC" id="3.1.1.-" evidence="3"/>
<comment type="similarity">
    <text evidence="1 3">Belongs to the type-B carboxylesterase/lipase family.</text>
</comment>
<dbReference type="InterPro" id="IPR019826">
    <property type="entry name" value="Carboxylesterase_B_AS"/>
</dbReference>
<evidence type="ECO:0000313" key="7">
    <source>
        <dbReference type="EMBL" id="KAK7089065.1"/>
    </source>
</evidence>
<evidence type="ECO:0000256" key="3">
    <source>
        <dbReference type="RuleBase" id="RU361235"/>
    </source>
</evidence>
<dbReference type="InterPro" id="IPR051093">
    <property type="entry name" value="Neuroligin/BSAL"/>
</dbReference>
<dbReference type="EMBL" id="JBAMIC010003105">
    <property type="protein sequence ID" value="KAK7089065.1"/>
    <property type="molecule type" value="Genomic_DNA"/>
</dbReference>
<feature type="region of interest" description="Disordered" evidence="4">
    <location>
        <begin position="472"/>
        <end position="501"/>
    </location>
</feature>
<keyword evidence="2 3" id="KW-0378">Hydrolase</keyword>
<evidence type="ECO:0000256" key="2">
    <source>
        <dbReference type="ARBA" id="ARBA00022801"/>
    </source>
</evidence>
<keyword evidence="5" id="KW-1133">Transmembrane helix</keyword>
<evidence type="ECO:0000259" key="6">
    <source>
        <dbReference type="Pfam" id="PF00135"/>
    </source>
</evidence>
<name>A0AAN9ALI9_9CAEN</name>
<dbReference type="InterPro" id="IPR002018">
    <property type="entry name" value="CarbesteraseB"/>
</dbReference>
<reference evidence="7 8" key="1">
    <citation type="submission" date="2024-02" db="EMBL/GenBank/DDBJ databases">
        <title>Chromosome-scale genome assembly of the rough periwinkle Littorina saxatilis.</title>
        <authorList>
            <person name="De Jode A."/>
            <person name="Faria R."/>
            <person name="Formenti G."/>
            <person name="Sims Y."/>
            <person name="Smith T.P."/>
            <person name="Tracey A."/>
            <person name="Wood J.M.D."/>
            <person name="Zagrodzka Z.B."/>
            <person name="Johannesson K."/>
            <person name="Butlin R.K."/>
            <person name="Leder E.H."/>
        </authorList>
    </citation>
    <scope>NUCLEOTIDE SEQUENCE [LARGE SCALE GENOMIC DNA]</scope>
    <source>
        <strain evidence="7">Snail1</strain>
        <tissue evidence="7">Muscle</tissue>
    </source>
</reference>
<evidence type="ECO:0000256" key="5">
    <source>
        <dbReference type="SAM" id="Phobius"/>
    </source>
</evidence>
<dbReference type="PANTHER" id="PTHR43903">
    <property type="entry name" value="NEUROLIGIN"/>
    <property type="match status" value="1"/>
</dbReference>
<feature type="domain" description="Carboxylesterase type B" evidence="6">
    <location>
        <begin position="1"/>
        <end position="457"/>
    </location>
</feature>
<proteinExistence type="inferred from homology"/>
<evidence type="ECO:0000256" key="4">
    <source>
        <dbReference type="SAM" id="MobiDB-lite"/>
    </source>
</evidence>
<organism evidence="7 8">
    <name type="scientific">Littorina saxatilis</name>
    <dbReference type="NCBI Taxonomy" id="31220"/>
    <lineage>
        <taxon>Eukaryota</taxon>
        <taxon>Metazoa</taxon>
        <taxon>Spiralia</taxon>
        <taxon>Lophotrochozoa</taxon>
        <taxon>Mollusca</taxon>
        <taxon>Gastropoda</taxon>
        <taxon>Caenogastropoda</taxon>
        <taxon>Littorinimorpha</taxon>
        <taxon>Littorinoidea</taxon>
        <taxon>Littorinidae</taxon>
        <taxon>Littorina</taxon>
    </lineage>
</organism>
<dbReference type="GO" id="GO:0016787">
    <property type="term" value="F:hydrolase activity"/>
    <property type="evidence" value="ECO:0007669"/>
    <property type="project" value="UniProtKB-KW"/>
</dbReference>
<dbReference type="Proteomes" id="UP001374579">
    <property type="component" value="Unassembled WGS sequence"/>
</dbReference>
<evidence type="ECO:0000313" key="8">
    <source>
        <dbReference type="Proteomes" id="UP001374579"/>
    </source>
</evidence>
<dbReference type="Gene3D" id="3.40.50.1820">
    <property type="entry name" value="alpha/beta hydrolase"/>
    <property type="match status" value="1"/>
</dbReference>